<proteinExistence type="predicted"/>
<name>A0ABN9S2Y9_9DINO</name>
<evidence type="ECO:0008006" key="4">
    <source>
        <dbReference type="Google" id="ProtNLM"/>
    </source>
</evidence>
<evidence type="ECO:0000313" key="2">
    <source>
        <dbReference type="EMBL" id="CAK0825244.1"/>
    </source>
</evidence>
<organism evidence="2 3">
    <name type="scientific">Prorocentrum cordatum</name>
    <dbReference type="NCBI Taxonomy" id="2364126"/>
    <lineage>
        <taxon>Eukaryota</taxon>
        <taxon>Sar</taxon>
        <taxon>Alveolata</taxon>
        <taxon>Dinophyceae</taxon>
        <taxon>Prorocentrales</taxon>
        <taxon>Prorocentraceae</taxon>
        <taxon>Prorocentrum</taxon>
    </lineage>
</organism>
<feature type="compositionally biased region" description="Gly residues" evidence="1">
    <location>
        <begin position="346"/>
        <end position="366"/>
    </location>
</feature>
<feature type="region of interest" description="Disordered" evidence="1">
    <location>
        <begin position="420"/>
        <end position="451"/>
    </location>
</feature>
<feature type="region of interest" description="Disordered" evidence="1">
    <location>
        <begin position="772"/>
        <end position="807"/>
    </location>
</feature>
<dbReference type="EMBL" id="CAUYUJ010008890">
    <property type="protein sequence ID" value="CAK0825244.1"/>
    <property type="molecule type" value="Genomic_DNA"/>
</dbReference>
<feature type="compositionally biased region" description="Low complexity" evidence="1">
    <location>
        <begin position="916"/>
        <end position="926"/>
    </location>
</feature>
<sequence>MEPVRLDISGHEALVGRVKAEPGGRGYALPSRVRASSSLAVHADGSTREGKPADVKPGMHWLLVPAGEDGWTLRRVGGWHDFGGQEPIAAPISGAAGAAPQARRELGENDIVECEKRMREELGVRKEHTERWEKMLQRRSERVGVVGVRRGGMLVEAAVKPAHVYPDAEARFNDDTGVGKQTTKVKKAQKKQAAAVDGAEEDAVPDTANALLGLKSERGEGGYDFDNAEEYSGDEAEQADFQEELQQTTSVMEPEATVELADEEDAEDAEPGAMLTTEGKELEMLIDRFASAERASPGSEGEDSESEDAPDAQAEAGDGAASAGLLSAPVGAPASGPSAAEAPAAGQGGGGRGGERGVGSGGGEGGQPPPKRRRLRAGAAPAALAAPAAPAAAPRPPTTAGELQPRAAAVAAPAPAAIAGGATAPARPPVGQAAAAAAARDAGQQDAGQSAEELRGRLVSFMRRVGGTCSLAEISTELGLTDKASTLYKRAVAVIKEVADLKKVDGEKRANLVLKANYTDPMEDGQGFETAPLGLSACAVPSVATVPRGRQHTPSDLTDTETIGFGDLRDSGMAATDARCLLWQGGERGCGEIRDRDLCLRSVDGRPWRQWRSYLIHGQPCAWCGGESCAANTNDLCMPADWVKGQPRVTVASCGAPSTAHVGAPGHGDSQPVGRLVPPLAAMRTEFEDPGRPGFGCGAEGAAVSSKVNKFFYTFTTGSLDECKDLCSFKAYCRAVEYGAHDGRCLLWWYPVQSMTPKPGHTCALVRDLSGNGAAARTPEPEEPNATAPGRSSEPNTTASKRPSDRENAIVADDAEGVGSAAAVSGMLVSGARAHSTDSDWNASLADAMEHDLRSTLTNNTTAVAFGSVNSSDADSVGWDSSRDIGRDMLTVSTPAREAAGSILKPTSSSDGTGLGKPKTPPGTTTDRASAVRRWAAVGGALCCGAACALLLGAATRAARARTTRAAELEEGTDSDACLSDDLEPAFLTAAAERTEPRAAPLPVLLGPAAGPPRGLPKRHAAAPVGTYALLPPRGPAAAAPWPPTLPAGLPSVAAPGAPGLVRVRPARPLGPAGLAAPAAVRAPAAVQLREPVARPASRR</sequence>
<feature type="compositionally biased region" description="Low complexity" evidence="1">
    <location>
        <begin position="420"/>
        <end position="449"/>
    </location>
</feature>
<comment type="caution">
    <text evidence="2">The sequence shown here is derived from an EMBL/GenBank/DDBJ whole genome shotgun (WGS) entry which is preliminary data.</text>
</comment>
<reference evidence="2" key="1">
    <citation type="submission" date="2023-10" db="EMBL/GenBank/DDBJ databases">
        <authorList>
            <person name="Chen Y."/>
            <person name="Shah S."/>
            <person name="Dougan E. K."/>
            <person name="Thang M."/>
            <person name="Chan C."/>
        </authorList>
    </citation>
    <scope>NUCLEOTIDE SEQUENCE [LARGE SCALE GENOMIC DNA]</scope>
</reference>
<feature type="region of interest" description="Disordered" evidence="1">
    <location>
        <begin position="895"/>
        <end position="928"/>
    </location>
</feature>
<keyword evidence="3" id="KW-1185">Reference proteome</keyword>
<feature type="compositionally biased region" description="Acidic residues" evidence="1">
    <location>
        <begin position="226"/>
        <end position="240"/>
    </location>
</feature>
<gene>
    <name evidence="2" type="ORF">PCOR1329_LOCUS25411</name>
</gene>
<feature type="compositionally biased region" description="Acidic residues" evidence="1">
    <location>
        <begin position="300"/>
        <end position="310"/>
    </location>
</feature>
<feature type="region of interest" description="Disordered" evidence="1">
    <location>
        <begin position="292"/>
        <end position="407"/>
    </location>
</feature>
<protein>
    <recommendedName>
        <fullName evidence="4">Apple domain-containing protein</fullName>
    </recommendedName>
</protein>
<accession>A0ABN9S2Y9</accession>
<evidence type="ECO:0000256" key="1">
    <source>
        <dbReference type="SAM" id="MobiDB-lite"/>
    </source>
</evidence>
<dbReference type="Proteomes" id="UP001189429">
    <property type="component" value="Unassembled WGS sequence"/>
</dbReference>
<feature type="region of interest" description="Disordered" evidence="1">
    <location>
        <begin position="217"/>
        <end position="240"/>
    </location>
</feature>
<feature type="compositionally biased region" description="Low complexity" evidence="1">
    <location>
        <begin position="774"/>
        <end position="789"/>
    </location>
</feature>
<feature type="compositionally biased region" description="Low complexity" evidence="1">
    <location>
        <begin position="377"/>
        <end position="407"/>
    </location>
</feature>
<dbReference type="SUPFAM" id="SSF57414">
    <property type="entry name" value="Hairpin loop containing domain-like"/>
    <property type="match status" value="1"/>
</dbReference>
<evidence type="ECO:0000313" key="3">
    <source>
        <dbReference type="Proteomes" id="UP001189429"/>
    </source>
</evidence>
<feature type="compositionally biased region" description="Low complexity" evidence="1">
    <location>
        <begin position="311"/>
        <end position="345"/>
    </location>
</feature>